<dbReference type="InterPro" id="IPR018306">
    <property type="entry name" value="Phage_T5_Orf172_DNA-bd"/>
</dbReference>
<protein>
    <submittedName>
        <fullName evidence="3">T5orf172 domain</fullName>
    </submittedName>
</protein>
<organism evidence="3 4">
    <name type="scientific">Proteus vulgaris</name>
    <dbReference type="NCBI Taxonomy" id="585"/>
    <lineage>
        <taxon>Bacteria</taxon>
        <taxon>Pseudomonadati</taxon>
        <taxon>Pseudomonadota</taxon>
        <taxon>Gammaproteobacteria</taxon>
        <taxon>Enterobacterales</taxon>
        <taxon>Morganellaceae</taxon>
        <taxon>Proteus</taxon>
    </lineage>
</organism>
<dbReference type="SMART" id="SM00974">
    <property type="entry name" value="T5orf172"/>
    <property type="match status" value="1"/>
</dbReference>
<evidence type="ECO:0000259" key="2">
    <source>
        <dbReference type="SMART" id="SM00974"/>
    </source>
</evidence>
<gene>
    <name evidence="3" type="ORF">NCTC10376_03282</name>
</gene>
<feature type="domain" description="Bacteriophage T5 Orf172 DNA-binding" evidence="2">
    <location>
        <begin position="35"/>
        <end position="115"/>
    </location>
</feature>
<evidence type="ECO:0000256" key="1">
    <source>
        <dbReference type="SAM" id="MobiDB-lite"/>
    </source>
</evidence>
<evidence type="ECO:0000313" key="3">
    <source>
        <dbReference type="EMBL" id="SUC17339.1"/>
    </source>
</evidence>
<name>A0A379FCK0_PROVU</name>
<feature type="region of interest" description="Disordered" evidence="1">
    <location>
        <begin position="1"/>
        <end position="20"/>
    </location>
</feature>
<dbReference type="EMBL" id="UGTW01000001">
    <property type="protein sequence ID" value="SUC17339.1"/>
    <property type="molecule type" value="Genomic_DNA"/>
</dbReference>
<reference evidence="3 4" key="1">
    <citation type="submission" date="2018-06" db="EMBL/GenBank/DDBJ databases">
        <authorList>
            <consortium name="Pathogen Informatics"/>
            <person name="Doyle S."/>
        </authorList>
    </citation>
    <scope>NUCLEOTIDE SEQUENCE [LARGE SCALE GENOMIC DNA]</scope>
    <source>
        <strain evidence="3 4">NCTC10376</strain>
    </source>
</reference>
<sequence>MTQIEKWLQEAPTTESMEFPEEYSPNGWVYVLRNDSMPDIYKVGLTTTSPKKRASELSSSSGVPEKFEIVKAFISENPTRDESAIHRELARYRVNAGREFFKCPLEKILSVCERVIPDGSAVKVNDLVDRYNLISFESFGKIPDAEIMEICGITYFGSERECLSRLALFGAEFVRHLTKDGGAVVFNNNSFTVLLPEGSDEI</sequence>
<dbReference type="Pfam" id="PF10544">
    <property type="entry name" value="T5orf172"/>
    <property type="match status" value="1"/>
</dbReference>
<dbReference type="RefSeq" id="WP_104459264.1">
    <property type="nucleotide sequence ID" value="NZ_UGTW01000001.1"/>
</dbReference>
<accession>A0A379FCK0</accession>
<dbReference type="Proteomes" id="UP000254331">
    <property type="component" value="Unassembled WGS sequence"/>
</dbReference>
<dbReference type="AlphaFoldDB" id="A0A379FCK0"/>
<evidence type="ECO:0000313" key="4">
    <source>
        <dbReference type="Proteomes" id="UP000254331"/>
    </source>
</evidence>
<proteinExistence type="predicted"/>